<keyword evidence="1" id="KW-1133">Transmembrane helix</keyword>
<dbReference type="EMBL" id="JAKXMK010000008">
    <property type="protein sequence ID" value="MCH6166179.1"/>
    <property type="molecule type" value="Genomic_DNA"/>
</dbReference>
<accession>A0ABS9TCA4</accession>
<sequence>MQRVISPRTAAAAAQLATGLLAGALFYGFANVNPTFAAVPLDVHLTFRTELMNLNAIVMQALMAASFVTSAGLAIGARGRARACAVGATVLTVATFLVTRFGNVPFNAEIRTWAAGALAPDYQERLATWGVFNDIRVATAIGAFALVIAAAGLLRPARAAVAV</sequence>
<feature type="transmembrane region" description="Helical" evidence="1">
    <location>
        <begin position="54"/>
        <end position="76"/>
    </location>
</feature>
<name>A0ABS9TCA4_9PSEU</name>
<organism evidence="2 3">
    <name type="scientific">Pseudonocardia alaniniphila</name>
    <dbReference type="NCBI Taxonomy" id="75291"/>
    <lineage>
        <taxon>Bacteria</taxon>
        <taxon>Bacillati</taxon>
        <taxon>Actinomycetota</taxon>
        <taxon>Actinomycetes</taxon>
        <taxon>Pseudonocardiales</taxon>
        <taxon>Pseudonocardiaceae</taxon>
        <taxon>Pseudonocardia</taxon>
    </lineage>
</organism>
<keyword evidence="1" id="KW-0472">Membrane</keyword>
<feature type="transmembrane region" description="Helical" evidence="1">
    <location>
        <begin position="83"/>
        <end position="102"/>
    </location>
</feature>
<feature type="transmembrane region" description="Helical" evidence="1">
    <location>
        <begin position="135"/>
        <end position="154"/>
    </location>
</feature>
<dbReference type="Pfam" id="PF08592">
    <property type="entry name" value="Anthrone_oxy"/>
    <property type="match status" value="1"/>
</dbReference>
<comment type="caution">
    <text evidence="2">The sequence shown here is derived from an EMBL/GenBank/DDBJ whole genome shotgun (WGS) entry which is preliminary data.</text>
</comment>
<protein>
    <submittedName>
        <fullName evidence="2">DUF1772 domain-containing protein</fullName>
    </submittedName>
</protein>
<dbReference type="RefSeq" id="WP_241036211.1">
    <property type="nucleotide sequence ID" value="NZ_BAAAJF010000020.1"/>
</dbReference>
<evidence type="ECO:0000313" key="2">
    <source>
        <dbReference type="EMBL" id="MCH6166179.1"/>
    </source>
</evidence>
<keyword evidence="3" id="KW-1185">Reference proteome</keyword>
<reference evidence="2 3" key="1">
    <citation type="submission" date="2022-03" db="EMBL/GenBank/DDBJ databases">
        <title>Pseudonocardia alaer sp. nov., a novel actinomycete isolated from reed forest soil.</title>
        <authorList>
            <person name="Wang L."/>
        </authorList>
    </citation>
    <scope>NUCLEOTIDE SEQUENCE [LARGE SCALE GENOMIC DNA]</scope>
    <source>
        <strain evidence="2 3">Y-16303</strain>
    </source>
</reference>
<evidence type="ECO:0000313" key="3">
    <source>
        <dbReference type="Proteomes" id="UP001299970"/>
    </source>
</evidence>
<dbReference type="InterPro" id="IPR013901">
    <property type="entry name" value="Anthrone_oxy"/>
</dbReference>
<keyword evidence="1" id="KW-0812">Transmembrane</keyword>
<proteinExistence type="predicted"/>
<evidence type="ECO:0000256" key="1">
    <source>
        <dbReference type="SAM" id="Phobius"/>
    </source>
</evidence>
<dbReference type="Proteomes" id="UP001299970">
    <property type="component" value="Unassembled WGS sequence"/>
</dbReference>
<gene>
    <name evidence="2" type="ORF">MMF94_10835</name>
</gene>